<evidence type="ECO:0000313" key="5">
    <source>
        <dbReference type="Proteomes" id="UP000677803"/>
    </source>
</evidence>
<dbReference type="GO" id="GO:0035803">
    <property type="term" value="P:egg coat formation"/>
    <property type="evidence" value="ECO:0007669"/>
    <property type="project" value="TreeGrafter"/>
</dbReference>
<proteinExistence type="predicted"/>
<feature type="domain" description="ZP" evidence="3">
    <location>
        <begin position="404"/>
        <end position="644"/>
    </location>
</feature>
<dbReference type="PANTHER" id="PTHR11576:SF3">
    <property type="entry name" value="SI:CH211-14A17.6-RELATED"/>
    <property type="match status" value="1"/>
</dbReference>
<dbReference type="InterPro" id="IPR055355">
    <property type="entry name" value="ZP-C"/>
</dbReference>
<dbReference type="FunFam" id="2.60.40.4100:FF:000002">
    <property type="entry name" value="Zona pellucida sperm-binding protein 3"/>
    <property type="match status" value="2"/>
</dbReference>
<keyword evidence="2" id="KW-0472">Membrane</keyword>
<dbReference type="AlphaFoldDB" id="A0A8S4AS17"/>
<evidence type="ECO:0000313" key="4">
    <source>
        <dbReference type="EMBL" id="CAG5897142.1"/>
    </source>
</evidence>
<name>A0A8S4AS17_9TELE</name>
<evidence type="ECO:0000259" key="3">
    <source>
        <dbReference type="PROSITE" id="PS51034"/>
    </source>
</evidence>
<dbReference type="GO" id="GO:2000344">
    <property type="term" value="P:positive regulation of acrosome reaction"/>
    <property type="evidence" value="ECO:0007669"/>
    <property type="project" value="TreeGrafter"/>
</dbReference>
<dbReference type="InterPro" id="IPR042235">
    <property type="entry name" value="ZP-C_dom"/>
</dbReference>
<gene>
    <name evidence="4" type="ORF">MMEN_LOCUS8188</name>
</gene>
<dbReference type="InterPro" id="IPR055356">
    <property type="entry name" value="ZP-N"/>
</dbReference>
<dbReference type="InterPro" id="IPR001507">
    <property type="entry name" value="ZP_dom"/>
</dbReference>
<dbReference type="Gene3D" id="2.60.40.3210">
    <property type="entry name" value="Zona pellucida, ZP-N domain"/>
    <property type="match status" value="2"/>
</dbReference>
<keyword evidence="2" id="KW-1133">Transmembrane helix</keyword>
<dbReference type="Gene3D" id="2.60.40.4100">
    <property type="entry name" value="Zona pellucida, ZP-C domain"/>
    <property type="match status" value="2"/>
</dbReference>
<organism evidence="4 5">
    <name type="scientific">Menidia menidia</name>
    <name type="common">Atlantic silverside</name>
    <dbReference type="NCBI Taxonomy" id="238744"/>
    <lineage>
        <taxon>Eukaryota</taxon>
        <taxon>Metazoa</taxon>
        <taxon>Chordata</taxon>
        <taxon>Craniata</taxon>
        <taxon>Vertebrata</taxon>
        <taxon>Euteleostomi</taxon>
        <taxon>Actinopterygii</taxon>
        <taxon>Neopterygii</taxon>
        <taxon>Teleostei</taxon>
        <taxon>Neoteleostei</taxon>
        <taxon>Acanthomorphata</taxon>
        <taxon>Ovalentaria</taxon>
        <taxon>Atherinomorphae</taxon>
        <taxon>Atheriniformes</taxon>
        <taxon>Atherinopsidae</taxon>
        <taxon>Menidiinae</taxon>
        <taxon>Menidia</taxon>
    </lineage>
</organism>
<dbReference type="GO" id="GO:0007339">
    <property type="term" value="P:binding of sperm to zona pellucida"/>
    <property type="evidence" value="ECO:0007669"/>
    <property type="project" value="TreeGrafter"/>
</dbReference>
<keyword evidence="1" id="KW-1015">Disulfide bond</keyword>
<dbReference type="SMART" id="SM00241">
    <property type="entry name" value="ZP"/>
    <property type="match status" value="1"/>
</dbReference>
<dbReference type="GO" id="GO:0031012">
    <property type="term" value="C:extracellular matrix"/>
    <property type="evidence" value="ECO:0007669"/>
    <property type="project" value="TreeGrafter"/>
</dbReference>
<feature type="domain" description="ZP" evidence="3">
    <location>
        <begin position="53"/>
        <end position="300"/>
    </location>
</feature>
<comment type="caution">
    <text evidence="4">The sequence shown here is derived from an EMBL/GenBank/DDBJ whole genome shotgun (WGS) entry which is preliminary data.</text>
</comment>
<dbReference type="EMBL" id="CAJRST010007779">
    <property type="protein sequence ID" value="CAG5897142.1"/>
    <property type="molecule type" value="Genomic_DNA"/>
</dbReference>
<dbReference type="PANTHER" id="PTHR11576">
    <property type="entry name" value="ZONA PELLUCIDA SPERM-BINDING PROTEIN 3"/>
    <property type="match status" value="1"/>
</dbReference>
<dbReference type="PROSITE" id="PS51034">
    <property type="entry name" value="ZP_2"/>
    <property type="match status" value="2"/>
</dbReference>
<dbReference type="Pfam" id="PF00100">
    <property type="entry name" value="Zona_pellucida"/>
    <property type="match status" value="2"/>
</dbReference>
<keyword evidence="2" id="KW-0812">Transmembrane</keyword>
<dbReference type="OrthoDB" id="9928644at2759"/>
<dbReference type="Proteomes" id="UP000677803">
    <property type="component" value="Unassembled WGS sequence"/>
</dbReference>
<keyword evidence="5" id="KW-1185">Reference proteome</keyword>
<reference evidence="4" key="1">
    <citation type="submission" date="2021-05" db="EMBL/GenBank/DDBJ databases">
        <authorList>
            <person name="Tigano A."/>
        </authorList>
    </citation>
    <scope>NUCLEOTIDE SEQUENCE</scope>
</reference>
<evidence type="ECO:0000256" key="1">
    <source>
        <dbReference type="ARBA" id="ARBA00023157"/>
    </source>
</evidence>
<feature type="transmembrane region" description="Helical" evidence="2">
    <location>
        <begin position="21"/>
        <end position="41"/>
    </location>
</feature>
<accession>A0A8S4AS17</accession>
<sequence>MFAIQLIGQETYKVPHFQHGLYHLVMVMYCYLGVIVCAVFVTTAASGPDINVECGENAVKITWRVGSHVVPYASRLFLGTCMPSEWTVLPNGEGEARFDYNFADCKFKKMMKGKRVVYRNELAFRPHPRTKPAVFTSPVECLWKRPEGRLLQQMNPGSGTATGHSQLVFHMSLLNDQLTGVAKTNVVPLGSFMPIWAAVEQKSHQPLLLLMEECVAASTPELHRGSHIYPIIGNKGCLFESKRGGSMFLPRYHSSALILYLQSFRFGVGEEVYIHCNLAVWDYTSLNKEKKTCHVKEHGGWELLDDPSRSALCRCCDSTCASREKREADMETNGTKYNSVLGPLIIQDNMGSSGNSTFADPVTEVKVEPERIRPLSASQEGSVSGQDGVLLVLCTVVLPEMKLDCRPDHVTLVWKDSRSQADTSMFRLGNCFPTSFTQREVVFSVDLNDCNFMKLVTGNEVNYTNELIYTSSPESYVQPFSLHVLCSYERPKDWFPSIYEPVFSTYGFEDLVFHFGIMNADFSGPAESTTFPLGSMIPVMASVEQLNHQPLLLHMEECVAATTPELHPGSYSYPLITNKGCLVDSKSSRTKFEPRHKSSEIQLSLQAFRFALGQGVYLHCSLVAWDPNELDQTKKACHYLDHSWELLDDPTYSNLCDCCDSVCKTRRKRGVSSGKTSLAHKAVIGPITITDAS</sequence>
<dbReference type="Pfam" id="PF23344">
    <property type="entry name" value="ZP-N"/>
    <property type="match status" value="1"/>
</dbReference>
<evidence type="ECO:0000256" key="2">
    <source>
        <dbReference type="SAM" id="Phobius"/>
    </source>
</evidence>
<dbReference type="GO" id="GO:0032190">
    <property type="term" value="F:acrosin binding"/>
    <property type="evidence" value="ECO:0007669"/>
    <property type="project" value="TreeGrafter"/>
</dbReference>
<protein>
    <submittedName>
        <fullName evidence="4">(Atlantic silverside) hypothetical protein</fullName>
    </submittedName>
</protein>